<evidence type="ECO:0000313" key="5">
    <source>
        <dbReference type="Proteomes" id="UP000001935"/>
    </source>
</evidence>
<gene>
    <name evidence="4" type="ordered locus">Adeh_2700</name>
</gene>
<dbReference type="PANTHER" id="PTHR43022">
    <property type="entry name" value="PROTEIN SMF"/>
    <property type="match status" value="1"/>
</dbReference>
<comment type="similarity">
    <text evidence="1">Belongs to the DprA/Smf family.</text>
</comment>
<dbReference type="eggNOG" id="COG0758">
    <property type="taxonomic scope" value="Bacteria"/>
</dbReference>
<evidence type="ECO:0000256" key="1">
    <source>
        <dbReference type="ARBA" id="ARBA00006525"/>
    </source>
</evidence>
<dbReference type="STRING" id="290397.Adeh_2700"/>
<dbReference type="NCBIfam" id="TIGR00732">
    <property type="entry name" value="dprA"/>
    <property type="match status" value="1"/>
</dbReference>
<dbReference type="SUPFAM" id="SSF102405">
    <property type="entry name" value="MCP/YpsA-like"/>
    <property type="match status" value="1"/>
</dbReference>
<evidence type="ECO:0000313" key="4">
    <source>
        <dbReference type="EMBL" id="ABC82470.1"/>
    </source>
</evidence>
<name>Q2ILD7_ANADE</name>
<evidence type="ECO:0000259" key="3">
    <source>
        <dbReference type="Pfam" id="PF17782"/>
    </source>
</evidence>
<dbReference type="RefSeq" id="WP_011421752.1">
    <property type="nucleotide sequence ID" value="NC_007760.1"/>
</dbReference>
<dbReference type="InterPro" id="IPR036388">
    <property type="entry name" value="WH-like_DNA-bd_sf"/>
</dbReference>
<dbReference type="InterPro" id="IPR003488">
    <property type="entry name" value="DprA"/>
</dbReference>
<dbReference type="Gene3D" id="1.10.10.10">
    <property type="entry name" value="Winged helix-like DNA-binding domain superfamily/Winged helix DNA-binding domain"/>
    <property type="match status" value="1"/>
</dbReference>
<feature type="domain" description="DprA winged helix" evidence="3">
    <location>
        <begin position="225"/>
        <end position="280"/>
    </location>
</feature>
<dbReference type="GO" id="GO:0009294">
    <property type="term" value="P:DNA-mediated transformation"/>
    <property type="evidence" value="ECO:0007669"/>
    <property type="project" value="InterPro"/>
</dbReference>
<dbReference type="EMBL" id="CP000251">
    <property type="protein sequence ID" value="ABC82470.1"/>
    <property type="molecule type" value="Genomic_DNA"/>
</dbReference>
<dbReference type="Pfam" id="PF02481">
    <property type="entry name" value="DNA_processg_A"/>
    <property type="match status" value="1"/>
</dbReference>
<dbReference type="HOGENOM" id="CLU_029601_0_4_7"/>
<dbReference type="PANTHER" id="PTHR43022:SF1">
    <property type="entry name" value="PROTEIN SMF"/>
    <property type="match status" value="1"/>
</dbReference>
<dbReference type="KEGG" id="ade:Adeh_2700"/>
<dbReference type="AlphaFoldDB" id="Q2ILD7"/>
<accession>Q2ILD7</accession>
<evidence type="ECO:0000259" key="2">
    <source>
        <dbReference type="Pfam" id="PF02481"/>
    </source>
</evidence>
<organism evidence="4 5">
    <name type="scientific">Anaeromyxobacter dehalogenans (strain 2CP-C)</name>
    <dbReference type="NCBI Taxonomy" id="290397"/>
    <lineage>
        <taxon>Bacteria</taxon>
        <taxon>Pseudomonadati</taxon>
        <taxon>Myxococcota</taxon>
        <taxon>Myxococcia</taxon>
        <taxon>Myxococcales</taxon>
        <taxon>Cystobacterineae</taxon>
        <taxon>Anaeromyxobacteraceae</taxon>
        <taxon>Anaeromyxobacter</taxon>
    </lineage>
</organism>
<sequence length="291" mass="29617">MPLDARTLRPGDGHYPERLARLADAPRQLRVRGELGTAACSVALVGARATDEYGELLARDLAAGLARAGVSVISGGAAGVDGAAHRGALEAGGHTVAVLGTGVDVAYPAQHRALFARILGAGGALVSELPDGSPGLRHHFPARNRIIAALADAVVVVRARQGSGSLITASWARAQGVKVFAVPGDVRDPLSAGPLALLREGAGVAASAADVLAGLGLAAPAPVQAELPALDDRGSALLRALGRRPRHADELAREAGIPVGAALAGLLTLELEGLCEQRPGHYFLRRSREGI</sequence>
<dbReference type="Gene3D" id="3.40.50.450">
    <property type="match status" value="1"/>
</dbReference>
<dbReference type="InterPro" id="IPR041614">
    <property type="entry name" value="DprA_WH"/>
</dbReference>
<reference evidence="4 5" key="1">
    <citation type="submission" date="2006-01" db="EMBL/GenBank/DDBJ databases">
        <title>Complete sequence of Anaeromyxobacter dehalogenans 2CP-C.</title>
        <authorList>
            <consortium name="US DOE Joint Genome Institute"/>
            <person name="Copeland A."/>
            <person name="Lucas S."/>
            <person name="Lapidus A."/>
            <person name="Barry K."/>
            <person name="Detter J.C."/>
            <person name="Glavina T."/>
            <person name="Hammon N."/>
            <person name="Israni S."/>
            <person name="Pitluck S."/>
            <person name="Brettin T."/>
            <person name="Bruce D."/>
            <person name="Han C."/>
            <person name="Tapia R."/>
            <person name="Gilna P."/>
            <person name="Kiss H."/>
            <person name="Schmutz J."/>
            <person name="Larimer F."/>
            <person name="Land M."/>
            <person name="Kyrpides N."/>
            <person name="Anderson I."/>
            <person name="Sanford R.A."/>
            <person name="Ritalahti K.M."/>
            <person name="Thomas H.S."/>
            <person name="Kirby J.R."/>
            <person name="Zhulin I.B."/>
            <person name="Loeffler F.E."/>
            <person name="Richardson P."/>
        </authorList>
    </citation>
    <scope>NUCLEOTIDE SEQUENCE [LARGE SCALE GENOMIC DNA]</scope>
    <source>
        <strain evidence="4 5">2CP-C</strain>
    </source>
</reference>
<feature type="domain" description="Smf/DprA SLOG" evidence="2">
    <location>
        <begin position="8"/>
        <end position="213"/>
    </location>
</feature>
<protein>
    <submittedName>
        <fullName evidence="4">DNA protecting protein DprA</fullName>
    </submittedName>
</protein>
<dbReference type="Proteomes" id="UP000001935">
    <property type="component" value="Chromosome"/>
</dbReference>
<proteinExistence type="inferred from homology"/>
<dbReference type="Pfam" id="PF17782">
    <property type="entry name" value="WHD_DprA"/>
    <property type="match status" value="1"/>
</dbReference>
<dbReference type="InterPro" id="IPR057666">
    <property type="entry name" value="DrpA_SLOG"/>
</dbReference>